<evidence type="ECO:0000256" key="2">
    <source>
        <dbReference type="PROSITE-ProRule" id="PRU00626"/>
    </source>
</evidence>
<evidence type="ECO:0000313" key="4">
    <source>
        <dbReference type="EMBL" id="BCS98299.1"/>
    </source>
</evidence>
<dbReference type="SMART" id="SM01103">
    <property type="entry name" value="CRS1_YhbY"/>
    <property type="match status" value="1"/>
</dbReference>
<dbReference type="InterPro" id="IPR001890">
    <property type="entry name" value="RNA-binding_CRM"/>
</dbReference>
<proteinExistence type="predicted"/>
<dbReference type="RefSeq" id="WP_236889703.1">
    <property type="nucleotide sequence ID" value="NZ_AP024488.1"/>
</dbReference>
<evidence type="ECO:0000313" key="5">
    <source>
        <dbReference type="Proteomes" id="UP001320148"/>
    </source>
</evidence>
<dbReference type="InterPro" id="IPR035920">
    <property type="entry name" value="YhbY-like_sf"/>
</dbReference>
<keyword evidence="1 2" id="KW-0694">RNA-binding</keyword>
<dbReference type="Proteomes" id="UP001320148">
    <property type="component" value="Chromosome"/>
</dbReference>
<dbReference type="PANTHER" id="PTHR40065:SF3">
    <property type="entry name" value="RNA-BINDING PROTEIN YHBY"/>
    <property type="match status" value="1"/>
</dbReference>
<feature type="domain" description="CRM" evidence="3">
    <location>
        <begin position="2"/>
        <end position="99"/>
    </location>
</feature>
<dbReference type="PANTHER" id="PTHR40065">
    <property type="entry name" value="RNA-BINDING PROTEIN YHBY"/>
    <property type="match status" value="1"/>
</dbReference>
<organism evidence="4 5">
    <name type="scientific">Desulfoluna limicola</name>
    <dbReference type="NCBI Taxonomy" id="2810562"/>
    <lineage>
        <taxon>Bacteria</taxon>
        <taxon>Pseudomonadati</taxon>
        <taxon>Thermodesulfobacteriota</taxon>
        <taxon>Desulfobacteria</taxon>
        <taxon>Desulfobacterales</taxon>
        <taxon>Desulfolunaceae</taxon>
        <taxon>Desulfoluna</taxon>
    </lineage>
</organism>
<dbReference type="EMBL" id="AP024488">
    <property type="protein sequence ID" value="BCS98299.1"/>
    <property type="molecule type" value="Genomic_DNA"/>
</dbReference>
<dbReference type="Pfam" id="PF01985">
    <property type="entry name" value="CRS1_YhbY"/>
    <property type="match status" value="1"/>
</dbReference>
<dbReference type="InterPro" id="IPR051925">
    <property type="entry name" value="RNA-binding_domain"/>
</dbReference>
<reference evidence="4 5" key="1">
    <citation type="submission" date="2021-02" db="EMBL/GenBank/DDBJ databases">
        <title>Complete genome of Desulfoluna sp. strain ASN36.</title>
        <authorList>
            <person name="Takahashi A."/>
            <person name="Kojima H."/>
            <person name="Fukui M."/>
        </authorList>
    </citation>
    <scope>NUCLEOTIDE SEQUENCE [LARGE SCALE GENOMIC DNA]</scope>
    <source>
        <strain evidence="4 5">ASN36</strain>
    </source>
</reference>
<sequence length="109" mass="12425">MTELQGFQRKYLRGLAHDIKPVVFVGQKGVTEAVVLSMEEALNAHELIKVKFIDFKEKESKLAISEELRERTQSVLAGMIGHMAIYYRAQKDPKKRQIKVPKTSKDIPA</sequence>
<accession>A0ABN6F7I7</accession>
<gene>
    <name evidence="4" type="ORF">DSLASN_39310</name>
</gene>
<dbReference type="Gene3D" id="3.30.110.60">
    <property type="entry name" value="YhbY-like"/>
    <property type="match status" value="1"/>
</dbReference>
<protein>
    <recommendedName>
        <fullName evidence="3">CRM domain-containing protein</fullName>
    </recommendedName>
</protein>
<dbReference type="SUPFAM" id="SSF75471">
    <property type="entry name" value="YhbY-like"/>
    <property type="match status" value="1"/>
</dbReference>
<dbReference type="PROSITE" id="PS51295">
    <property type="entry name" value="CRM"/>
    <property type="match status" value="1"/>
</dbReference>
<name>A0ABN6F7I7_9BACT</name>
<evidence type="ECO:0000259" key="3">
    <source>
        <dbReference type="PROSITE" id="PS51295"/>
    </source>
</evidence>
<evidence type="ECO:0000256" key="1">
    <source>
        <dbReference type="ARBA" id="ARBA00022884"/>
    </source>
</evidence>
<keyword evidence="5" id="KW-1185">Reference proteome</keyword>